<evidence type="ECO:0000313" key="3">
    <source>
        <dbReference type="EMBL" id="MBE7324701.1"/>
    </source>
</evidence>
<comment type="caution">
    <text evidence="3">The sequence shown here is derived from an EMBL/GenBank/DDBJ whole genome shotgun (WGS) entry which is preliminary data.</text>
</comment>
<organism evidence="3 4">
    <name type="scientific">Nocardioides malaquae</name>
    <dbReference type="NCBI Taxonomy" id="2773426"/>
    <lineage>
        <taxon>Bacteria</taxon>
        <taxon>Bacillati</taxon>
        <taxon>Actinomycetota</taxon>
        <taxon>Actinomycetes</taxon>
        <taxon>Propionibacteriales</taxon>
        <taxon>Nocardioidaceae</taxon>
        <taxon>Nocardioides</taxon>
    </lineage>
</organism>
<sequence>MDETTSPADAAPADFAELAASIDPHDIDLGDLAPLGLLLDEDRGSLPYALIHGEALVACAAWALGEAGVQPVDTGTTWEELALSGEPVVLHDPLCPMTPSDFIAACVLRAVTEDVVVVAVRPVTDTVKTVTDGTVGETVDREELRALASPVVLPASVVAALPSLPAVHFEQLVPALRQHFRVELVPAPVQARRVADADDVAVLEALTRR</sequence>
<reference evidence="3 4" key="1">
    <citation type="submission" date="2020-10" db="EMBL/GenBank/DDBJ databases">
        <title>Nocardioides sp. isolated from sludge.</title>
        <authorList>
            <person name="Zhang X."/>
        </authorList>
    </citation>
    <scope>NUCLEOTIDE SEQUENCE [LARGE SCALE GENOMIC DNA]</scope>
    <source>
        <strain evidence="3 4">Y6</strain>
    </source>
</reference>
<accession>A0ABR9RSZ7</accession>
<dbReference type="SUPFAM" id="SSF53448">
    <property type="entry name" value="Nucleotide-diphospho-sugar transferases"/>
    <property type="match status" value="1"/>
</dbReference>
<dbReference type="InterPro" id="IPR034683">
    <property type="entry name" value="IspD/TarI"/>
</dbReference>
<protein>
    <submittedName>
        <fullName evidence="3">2-C-methyl-D-erythritol 4-phosphate cytidylyltransferase</fullName>
    </submittedName>
</protein>
<dbReference type="EMBL" id="JADCSA010000007">
    <property type="protein sequence ID" value="MBE7324701.1"/>
    <property type="molecule type" value="Genomic_DNA"/>
</dbReference>
<evidence type="ECO:0000313" key="4">
    <source>
        <dbReference type="Proteomes" id="UP000756387"/>
    </source>
</evidence>
<dbReference type="InterPro" id="IPR029044">
    <property type="entry name" value="Nucleotide-diphossugar_trans"/>
</dbReference>
<keyword evidence="2 3" id="KW-0548">Nucleotidyltransferase</keyword>
<keyword evidence="1" id="KW-0808">Transferase</keyword>
<keyword evidence="4" id="KW-1185">Reference proteome</keyword>
<name>A0ABR9RSZ7_9ACTN</name>
<dbReference type="RefSeq" id="WP_193638041.1">
    <property type="nucleotide sequence ID" value="NZ_JADCSA010000007.1"/>
</dbReference>
<dbReference type="GO" id="GO:0016779">
    <property type="term" value="F:nucleotidyltransferase activity"/>
    <property type="evidence" value="ECO:0007669"/>
    <property type="project" value="UniProtKB-KW"/>
</dbReference>
<evidence type="ECO:0000256" key="2">
    <source>
        <dbReference type="ARBA" id="ARBA00022695"/>
    </source>
</evidence>
<proteinExistence type="predicted"/>
<dbReference type="Gene3D" id="3.90.550.10">
    <property type="entry name" value="Spore Coat Polysaccharide Biosynthesis Protein SpsA, Chain A"/>
    <property type="match status" value="1"/>
</dbReference>
<dbReference type="Proteomes" id="UP000756387">
    <property type="component" value="Unassembled WGS sequence"/>
</dbReference>
<gene>
    <name evidence="3" type="ORF">IEQ44_08550</name>
</gene>
<evidence type="ECO:0000256" key="1">
    <source>
        <dbReference type="ARBA" id="ARBA00022679"/>
    </source>
</evidence>
<dbReference type="Pfam" id="PF01128">
    <property type="entry name" value="IspD"/>
    <property type="match status" value="1"/>
</dbReference>